<dbReference type="OrthoDB" id="272646at2"/>
<gene>
    <name evidence="3" type="ORF">D9V32_06330</name>
</gene>
<dbReference type="PANTHER" id="PTHR43639">
    <property type="entry name" value="OXIDOREDUCTASE, SHORT-CHAIN DEHYDROGENASE/REDUCTASE FAMILY (AFU_ORTHOLOGUE AFUA_5G02870)"/>
    <property type="match status" value="1"/>
</dbReference>
<sequence>MVNQHRVVIISGASQGMGSALVAAYRARGFGVVAISRSITPSTDPEIVTIAGDIADPQTAARAVSAALEHFGRIDTVINNAGVFASKPFTDFTAEDYATTVGTNLGGFFHLTQAAMPALIAGGSGHVVSITTTLVEHADARVPAALATLTKGGITAASRGLAIEYADRGVRVNVVSPGIIRTPMHPEEYHATYASMHPLGRMGDIEDIVRGVLYLEDATFATGEILHVDGGQSAGH</sequence>
<dbReference type="SUPFAM" id="SSF51735">
    <property type="entry name" value="NAD(P)-binding Rossmann-fold domains"/>
    <property type="match status" value="1"/>
</dbReference>
<dbReference type="PANTHER" id="PTHR43639:SF1">
    <property type="entry name" value="SHORT-CHAIN DEHYDROGENASE_REDUCTASE FAMILY PROTEIN"/>
    <property type="match status" value="1"/>
</dbReference>
<dbReference type="Proteomes" id="UP000272503">
    <property type="component" value="Unassembled WGS sequence"/>
</dbReference>
<protein>
    <submittedName>
        <fullName evidence="3">SDR family oxidoreductase</fullName>
    </submittedName>
</protein>
<dbReference type="EMBL" id="RCUX01000004">
    <property type="protein sequence ID" value="RLP76471.1"/>
    <property type="molecule type" value="Genomic_DNA"/>
</dbReference>
<dbReference type="Pfam" id="PF13561">
    <property type="entry name" value="adh_short_C2"/>
    <property type="match status" value="1"/>
</dbReference>
<organism evidence="3 4">
    <name type="scientific">Mycetocola tolaasinivorans</name>
    <dbReference type="NCBI Taxonomy" id="76635"/>
    <lineage>
        <taxon>Bacteria</taxon>
        <taxon>Bacillati</taxon>
        <taxon>Actinomycetota</taxon>
        <taxon>Actinomycetes</taxon>
        <taxon>Micrococcales</taxon>
        <taxon>Microbacteriaceae</taxon>
        <taxon>Mycetocola</taxon>
    </lineage>
</organism>
<dbReference type="PRINTS" id="PR00081">
    <property type="entry name" value="GDHRDH"/>
</dbReference>
<name>A0A3L7AA10_9MICO</name>
<dbReference type="CDD" id="cd05233">
    <property type="entry name" value="SDR_c"/>
    <property type="match status" value="1"/>
</dbReference>
<dbReference type="PRINTS" id="PR00080">
    <property type="entry name" value="SDRFAMILY"/>
</dbReference>
<evidence type="ECO:0000256" key="2">
    <source>
        <dbReference type="ARBA" id="ARBA00023002"/>
    </source>
</evidence>
<keyword evidence="4" id="KW-1185">Reference proteome</keyword>
<dbReference type="AlphaFoldDB" id="A0A3L7AA10"/>
<evidence type="ECO:0000313" key="3">
    <source>
        <dbReference type="EMBL" id="RLP76471.1"/>
    </source>
</evidence>
<comment type="caution">
    <text evidence="3">The sequence shown here is derived from an EMBL/GenBank/DDBJ whole genome shotgun (WGS) entry which is preliminary data.</text>
</comment>
<evidence type="ECO:0000313" key="4">
    <source>
        <dbReference type="Proteomes" id="UP000272503"/>
    </source>
</evidence>
<comment type="similarity">
    <text evidence="1">Belongs to the short-chain dehydrogenases/reductases (SDR) family.</text>
</comment>
<dbReference type="RefSeq" id="WP_121648051.1">
    <property type="nucleotide sequence ID" value="NZ_RCUX01000004.1"/>
</dbReference>
<dbReference type="InterPro" id="IPR002347">
    <property type="entry name" value="SDR_fam"/>
</dbReference>
<keyword evidence="2" id="KW-0560">Oxidoreductase</keyword>
<evidence type="ECO:0000256" key="1">
    <source>
        <dbReference type="ARBA" id="ARBA00006484"/>
    </source>
</evidence>
<accession>A0A3L7AA10</accession>
<dbReference type="InterPro" id="IPR036291">
    <property type="entry name" value="NAD(P)-bd_dom_sf"/>
</dbReference>
<dbReference type="GO" id="GO:0016491">
    <property type="term" value="F:oxidoreductase activity"/>
    <property type="evidence" value="ECO:0007669"/>
    <property type="project" value="UniProtKB-KW"/>
</dbReference>
<proteinExistence type="inferred from homology"/>
<reference evidence="3 4" key="1">
    <citation type="submission" date="2018-10" db="EMBL/GenBank/DDBJ databases">
        <authorList>
            <person name="Li J."/>
        </authorList>
    </citation>
    <scope>NUCLEOTIDE SEQUENCE [LARGE SCALE GENOMIC DNA]</scope>
    <source>
        <strain evidence="3 4">IF 016277</strain>
    </source>
</reference>
<dbReference type="Gene3D" id="3.40.50.720">
    <property type="entry name" value="NAD(P)-binding Rossmann-like Domain"/>
    <property type="match status" value="1"/>
</dbReference>